<dbReference type="InterPro" id="IPR019787">
    <property type="entry name" value="Znf_PHD-finger"/>
</dbReference>
<dbReference type="InterPro" id="IPR001965">
    <property type="entry name" value="Znf_PHD"/>
</dbReference>
<dbReference type="PROSITE" id="PS51805">
    <property type="entry name" value="EPHD"/>
    <property type="match status" value="1"/>
</dbReference>
<evidence type="ECO:0000259" key="7">
    <source>
        <dbReference type="PROSITE" id="PS50023"/>
    </source>
</evidence>
<feature type="compositionally biased region" description="Polar residues" evidence="6">
    <location>
        <begin position="1"/>
        <end position="15"/>
    </location>
</feature>
<evidence type="ECO:0008006" key="11">
    <source>
        <dbReference type="Google" id="ProtNLM"/>
    </source>
</evidence>
<dbReference type="Gene3D" id="3.30.40.10">
    <property type="entry name" value="Zinc/RING finger domain, C3HC4 (zinc finger)"/>
    <property type="match status" value="2"/>
</dbReference>
<dbReference type="PROSITE" id="PS50023">
    <property type="entry name" value="LIM_DOMAIN_2"/>
    <property type="match status" value="1"/>
</dbReference>
<dbReference type="GO" id="GO:0008270">
    <property type="term" value="F:zinc ion binding"/>
    <property type="evidence" value="ECO:0007669"/>
    <property type="project" value="UniProtKB-KW"/>
</dbReference>
<evidence type="ECO:0000313" key="9">
    <source>
        <dbReference type="EMBL" id="PAV83976.1"/>
    </source>
</evidence>
<proteinExistence type="predicted"/>
<dbReference type="CDD" id="cd15571">
    <property type="entry name" value="ePHD"/>
    <property type="match status" value="1"/>
</dbReference>
<dbReference type="Proteomes" id="UP000218231">
    <property type="component" value="Unassembled WGS sequence"/>
</dbReference>
<dbReference type="InterPro" id="IPR013083">
    <property type="entry name" value="Znf_RING/FYVE/PHD"/>
</dbReference>
<dbReference type="Pfam" id="PF00412">
    <property type="entry name" value="LIM"/>
    <property type="match status" value="2"/>
</dbReference>
<keyword evidence="2" id="KW-0863">Zinc-finger</keyword>
<dbReference type="Gene3D" id="2.10.110.10">
    <property type="entry name" value="Cysteine Rich Protein"/>
    <property type="match status" value="2"/>
</dbReference>
<feature type="domain" description="LIM zinc-binding" evidence="7">
    <location>
        <begin position="78"/>
        <end position="146"/>
    </location>
</feature>
<dbReference type="PROSITE" id="PS00478">
    <property type="entry name" value="LIM_DOMAIN_1"/>
    <property type="match status" value="1"/>
</dbReference>
<dbReference type="CDD" id="cd08368">
    <property type="entry name" value="LIM"/>
    <property type="match status" value="2"/>
</dbReference>
<keyword evidence="4 5" id="KW-0440">LIM domain</keyword>
<evidence type="ECO:0000313" key="10">
    <source>
        <dbReference type="Proteomes" id="UP000218231"/>
    </source>
</evidence>
<evidence type="ECO:0000259" key="8">
    <source>
        <dbReference type="PROSITE" id="PS51805"/>
    </source>
</evidence>
<dbReference type="InterPro" id="IPR001781">
    <property type="entry name" value="Znf_LIM"/>
</dbReference>
<reference evidence="9 10" key="1">
    <citation type="journal article" date="2017" name="Curr. Biol.">
        <title>Genome architecture and evolution of a unichromosomal asexual nematode.</title>
        <authorList>
            <person name="Fradin H."/>
            <person name="Zegar C."/>
            <person name="Gutwein M."/>
            <person name="Lucas J."/>
            <person name="Kovtun M."/>
            <person name="Corcoran D."/>
            <person name="Baugh L.R."/>
            <person name="Kiontke K."/>
            <person name="Gunsalus K."/>
            <person name="Fitch D.H."/>
            <person name="Piano F."/>
        </authorList>
    </citation>
    <scope>NUCLEOTIDE SEQUENCE [LARGE SCALE GENOMIC DNA]</scope>
    <source>
        <strain evidence="9">PF1309</strain>
    </source>
</reference>
<gene>
    <name evidence="9" type="ORF">WR25_25309</name>
</gene>
<evidence type="ECO:0000256" key="4">
    <source>
        <dbReference type="ARBA" id="ARBA00023038"/>
    </source>
</evidence>
<comment type="caution">
    <text evidence="9">The sequence shown here is derived from an EMBL/GenBank/DDBJ whole genome shotgun (WGS) entry which is preliminary data.</text>
</comment>
<feature type="domain" description="PHD-type" evidence="8">
    <location>
        <begin position="399"/>
        <end position="519"/>
    </location>
</feature>
<dbReference type="InterPro" id="IPR050701">
    <property type="entry name" value="Histone_Mod_Regulator"/>
</dbReference>
<dbReference type="InterPro" id="IPR011011">
    <property type="entry name" value="Znf_FYVE_PHD"/>
</dbReference>
<evidence type="ECO:0000256" key="6">
    <source>
        <dbReference type="SAM" id="MobiDB-lite"/>
    </source>
</evidence>
<sequence>MTPTKNNEGSMSSPINLPGDESNKPNTDGSIGKKEKETLDVLLPEDSNGSEERIDENDATALRRHLGMTDKRQTKYNLQCFECKEPVTREEAVQKRLVILFGNVWHIDHVKCAECKVSLSNVTFYKSPVDSRQPLCVDCHINHMNIDCFVCKKPVGEYSIEVGDHIYHIECFTCTKCNRPIAPLNESYQIEAPYEDEYTISSSSDSDSDSDSKFSYITQGSASATSISSTSGIVIDKDWMKQPKDESKDKGKGKDRDKKKDKKKEAKVKFNFISRKSVKRARNPAAVSYVADQEDRIWLEKTNAAMADNKTAISLELLEKVIDAAEELTFPKLLESWKKQPVVEKSCTICGTRVSLDINQKISCITCGVLVHQSCYGAVYNPEHPFECSDCRTTVPDEQKKCLLCSTGGGSFKPTASGKFVHVMCARWNPEVKFLNKDFSEFPCNVEEVVRKNQLRQKKCLLCNSSSGAVVKCSHFACRSVFHVTCARVNGLELTTIVPAEKKKNDANKNEQSEVKEHRGVTRNEPTRPSLFCSKHMDKKLRRIWNDHDINSATSIYPEMTPEIMQKIYKMTPSQKMQVDEIVAFWLMKRTALDGIPLLPAHKIKINQAQHGNRKHRLNVWRSAGRRRRDIEKARLLIGMVVRREKRKKELTRTNMRILENLMRSDTARPSVSAQKDTIKALKIEARPCLDSLSASGLTTAVQPLQKREA</sequence>
<dbReference type="OrthoDB" id="20839at2759"/>
<evidence type="ECO:0000256" key="2">
    <source>
        <dbReference type="ARBA" id="ARBA00022771"/>
    </source>
</evidence>
<evidence type="ECO:0000256" key="1">
    <source>
        <dbReference type="ARBA" id="ARBA00022723"/>
    </source>
</evidence>
<keyword evidence="1 5" id="KW-0479">Metal-binding</keyword>
<keyword evidence="3 5" id="KW-0862">Zinc</keyword>
<dbReference type="Pfam" id="PF13831">
    <property type="entry name" value="PHD_2"/>
    <property type="match status" value="1"/>
</dbReference>
<dbReference type="GO" id="GO:0006357">
    <property type="term" value="P:regulation of transcription by RNA polymerase II"/>
    <property type="evidence" value="ECO:0007669"/>
    <property type="project" value="TreeGrafter"/>
</dbReference>
<dbReference type="InterPro" id="IPR034732">
    <property type="entry name" value="EPHD"/>
</dbReference>
<evidence type="ECO:0000256" key="3">
    <source>
        <dbReference type="ARBA" id="ARBA00022833"/>
    </source>
</evidence>
<organism evidence="9 10">
    <name type="scientific">Diploscapter pachys</name>
    <dbReference type="NCBI Taxonomy" id="2018661"/>
    <lineage>
        <taxon>Eukaryota</taxon>
        <taxon>Metazoa</taxon>
        <taxon>Ecdysozoa</taxon>
        <taxon>Nematoda</taxon>
        <taxon>Chromadorea</taxon>
        <taxon>Rhabditida</taxon>
        <taxon>Rhabditina</taxon>
        <taxon>Rhabditomorpha</taxon>
        <taxon>Rhabditoidea</taxon>
        <taxon>Rhabditidae</taxon>
        <taxon>Diploscapter</taxon>
    </lineage>
</organism>
<keyword evidence="10" id="KW-1185">Reference proteome</keyword>
<dbReference type="EMBL" id="LIAE01006900">
    <property type="protein sequence ID" value="PAV83976.1"/>
    <property type="molecule type" value="Genomic_DNA"/>
</dbReference>
<feature type="compositionally biased region" description="Basic and acidic residues" evidence="6">
    <location>
        <begin position="503"/>
        <end position="526"/>
    </location>
</feature>
<name>A0A2A2LCL6_9BILA</name>
<feature type="region of interest" description="Disordered" evidence="6">
    <location>
        <begin position="238"/>
        <end position="263"/>
    </location>
</feature>
<evidence type="ECO:0000256" key="5">
    <source>
        <dbReference type="PROSITE-ProRule" id="PRU00125"/>
    </source>
</evidence>
<dbReference type="PANTHER" id="PTHR13793">
    <property type="entry name" value="PHD FINGER PROTEINS"/>
    <property type="match status" value="1"/>
</dbReference>
<protein>
    <recommendedName>
        <fullName evidence="11">PHD-type domain-containing protein</fullName>
    </recommendedName>
</protein>
<dbReference type="PANTHER" id="PTHR13793:SF107">
    <property type="entry name" value="BROMODOMAIN-CONTAINING PROTEIN HOMOLOG"/>
    <property type="match status" value="1"/>
</dbReference>
<feature type="region of interest" description="Disordered" evidence="6">
    <location>
        <begin position="1"/>
        <end position="55"/>
    </location>
</feature>
<dbReference type="STRING" id="2018661.A0A2A2LCL6"/>
<dbReference type="SUPFAM" id="SSF57903">
    <property type="entry name" value="FYVE/PHD zinc finger"/>
    <property type="match status" value="1"/>
</dbReference>
<dbReference type="SUPFAM" id="SSF57716">
    <property type="entry name" value="Glucocorticoid receptor-like (DNA-binding domain)"/>
    <property type="match status" value="1"/>
</dbReference>
<accession>A0A2A2LCL6</accession>
<dbReference type="SMART" id="SM00132">
    <property type="entry name" value="LIM"/>
    <property type="match status" value="2"/>
</dbReference>
<dbReference type="SMART" id="SM00249">
    <property type="entry name" value="PHD"/>
    <property type="match status" value="2"/>
</dbReference>
<dbReference type="AlphaFoldDB" id="A0A2A2LCL6"/>
<feature type="region of interest" description="Disordered" evidence="6">
    <location>
        <begin position="503"/>
        <end position="529"/>
    </location>
</feature>
<dbReference type="Pfam" id="PF13832">
    <property type="entry name" value="zf-HC5HC2H_2"/>
    <property type="match status" value="1"/>
</dbReference>